<name>D1LXI2_SACKO</name>
<sequence>MYRMARYIELFFLIFTSVQSLSQGQSWWLLGLKSHVFQTWSKVGIIGPSIQSLCNQLEGLSQGQTKLCHLYQDHMYPISTGAKSGIEECQYQFSERRWNCSTVDGQSVFGNVMTIASREKAFTYAISAAGVVNAISRACREGELANCGCSRALRPTDLNRDWLWGGCGDNVDYGYRFTKEFVDMKENERIPPKASAEHGIMKMNLHNNEAGRKAVLSMADVMCKCHGVSGSCSMKTCWLQLANFRDVGNELKERYDGAAEIRRNRRGEIKLVDSRFNNPTAFDLVYLDPSPDYCIYDPSTGSLGTVGRLCNKTSMGMDGCNLMCCGRGYNTFQQEVVERCHCKFHWCCYVKCKRCKKIVDMHICK</sequence>
<dbReference type="InterPro" id="IPR018161">
    <property type="entry name" value="Wnt_CS"/>
</dbReference>
<evidence type="ECO:0000256" key="8">
    <source>
        <dbReference type="ARBA" id="ARBA00023180"/>
    </source>
</evidence>
<reference evidence="12" key="1">
    <citation type="submission" date="2009-10" db="EMBL/GenBank/DDBJ databases">
        <authorList>
            <person name="Freeman R.M.Jr."/>
            <person name="Wu M.M."/>
            <person name="Gerhart J.J."/>
        </authorList>
    </citation>
    <scope>NUCLEOTIDE SEQUENCE</scope>
</reference>
<organism evidence="12">
    <name type="scientific">Saccoglossus kowalevskii</name>
    <name type="common">Acorn worm</name>
    <dbReference type="NCBI Taxonomy" id="10224"/>
    <lineage>
        <taxon>Eukaryota</taxon>
        <taxon>Metazoa</taxon>
        <taxon>Hemichordata</taxon>
        <taxon>Enteropneusta</taxon>
        <taxon>Harrimaniidae</taxon>
        <taxon>Saccoglossus</taxon>
    </lineage>
</organism>
<dbReference type="GO" id="GO:0030182">
    <property type="term" value="P:neuron differentiation"/>
    <property type="evidence" value="ECO:0007669"/>
    <property type="project" value="TreeGrafter"/>
</dbReference>
<reference evidence="14" key="2">
    <citation type="submission" date="2025-05" db="UniProtKB">
        <authorList>
            <consortium name="RefSeq"/>
        </authorList>
    </citation>
    <scope>IDENTIFICATION</scope>
</reference>
<dbReference type="GO" id="GO:0005109">
    <property type="term" value="F:frizzled binding"/>
    <property type="evidence" value="ECO:0007669"/>
    <property type="project" value="TreeGrafter"/>
</dbReference>
<dbReference type="GO" id="GO:0060070">
    <property type="term" value="P:canonical Wnt signaling pathway"/>
    <property type="evidence" value="ECO:0007669"/>
    <property type="project" value="TreeGrafter"/>
</dbReference>
<dbReference type="GO" id="GO:0045165">
    <property type="term" value="P:cell fate commitment"/>
    <property type="evidence" value="ECO:0007669"/>
    <property type="project" value="TreeGrafter"/>
</dbReference>
<keyword evidence="11 14" id="KW-0732">Signal</keyword>
<evidence type="ECO:0000256" key="5">
    <source>
        <dbReference type="ARBA" id="ARBA00022530"/>
    </source>
</evidence>
<dbReference type="CDD" id="cd19337">
    <property type="entry name" value="Wnt_Wnt5"/>
    <property type="match status" value="1"/>
</dbReference>
<protein>
    <recommendedName>
        <fullName evidence="10">Protein Wnt</fullName>
    </recommendedName>
</protein>
<comment type="function">
    <text evidence="10">Ligand for members of the frizzled family of seven transmembrane receptors.</text>
</comment>
<dbReference type="PANTHER" id="PTHR12027">
    <property type="entry name" value="WNT RELATED"/>
    <property type="match status" value="1"/>
</dbReference>
<evidence type="ECO:0000256" key="3">
    <source>
        <dbReference type="ARBA" id="ARBA00022473"/>
    </source>
</evidence>
<evidence type="ECO:0000256" key="1">
    <source>
        <dbReference type="ARBA" id="ARBA00004498"/>
    </source>
</evidence>
<dbReference type="GO" id="GO:0005615">
    <property type="term" value="C:extracellular space"/>
    <property type="evidence" value="ECO:0007669"/>
    <property type="project" value="TreeGrafter"/>
</dbReference>
<evidence type="ECO:0000256" key="9">
    <source>
        <dbReference type="ARBA" id="ARBA00023288"/>
    </source>
</evidence>
<keyword evidence="6 10" id="KW-0879">Wnt signaling pathway</keyword>
<dbReference type="GeneID" id="100313542"/>
<keyword evidence="7" id="KW-1015">Disulfide bond</keyword>
<keyword evidence="3 10" id="KW-0217">Developmental protein</keyword>
<comment type="subcellular location">
    <subcellularLocation>
        <location evidence="1 10">Secreted</location>
        <location evidence="1 10">Extracellular space</location>
        <location evidence="1 10">Extracellular matrix</location>
    </subcellularLocation>
</comment>
<evidence type="ECO:0000313" key="14">
    <source>
        <dbReference type="RefSeq" id="NP_001161494.1"/>
    </source>
</evidence>
<keyword evidence="4" id="KW-0964">Secreted</keyword>
<evidence type="ECO:0000256" key="6">
    <source>
        <dbReference type="ARBA" id="ARBA00022687"/>
    </source>
</evidence>
<keyword evidence="5" id="KW-0272">Extracellular matrix</keyword>
<dbReference type="Pfam" id="PF00110">
    <property type="entry name" value="wnt"/>
    <property type="match status" value="1"/>
</dbReference>
<comment type="similarity">
    <text evidence="2 10">Belongs to the Wnt family.</text>
</comment>
<evidence type="ECO:0000256" key="7">
    <source>
        <dbReference type="ARBA" id="ARBA00023157"/>
    </source>
</evidence>
<proteinExistence type="evidence at transcript level"/>
<dbReference type="CTD" id="32838"/>
<dbReference type="OrthoDB" id="5945655at2759"/>
<keyword evidence="13" id="KW-1185">Reference proteome</keyword>
<dbReference type="Gene3D" id="3.30.2460.20">
    <property type="match status" value="1"/>
</dbReference>
<evidence type="ECO:0000313" key="12">
    <source>
        <dbReference type="EMBL" id="ACY92688.1"/>
    </source>
</evidence>
<dbReference type="PROSITE" id="PS00246">
    <property type="entry name" value="WNT1"/>
    <property type="match status" value="1"/>
</dbReference>
<evidence type="ECO:0000256" key="4">
    <source>
        <dbReference type="ARBA" id="ARBA00022525"/>
    </source>
</evidence>
<gene>
    <name evidence="14" type="primary">Wnt5</name>
</gene>
<dbReference type="InterPro" id="IPR005817">
    <property type="entry name" value="Wnt"/>
</dbReference>
<dbReference type="GO" id="GO:0005125">
    <property type="term" value="F:cytokine activity"/>
    <property type="evidence" value="ECO:0007669"/>
    <property type="project" value="TreeGrafter"/>
</dbReference>
<keyword evidence="8" id="KW-0325">Glycoprotein</keyword>
<dbReference type="AlphaFoldDB" id="D1LXI2"/>
<dbReference type="PANTHER" id="PTHR12027:SF77">
    <property type="entry name" value="PROTEIN WNT-5"/>
    <property type="match status" value="1"/>
</dbReference>
<accession>D1LXI2</accession>
<dbReference type="SMART" id="SM00097">
    <property type="entry name" value="WNT1"/>
    <property type="match status" value="1"/>
</dbReference>
<dbReference type="RefSeq" id="NP_001161494.1">
    <property type="nucleotide sequence ID" value="NM_001168022.1"/>
</dbReference>
<evidence type="ECO:0000256" key="2">
    <source>
        <dbReference type="ARBA" id="ARBA00005683"/>
    </source>
</evidence>
<evidence type="ECO:0000256" key="11">
    <source>
        <dbReference type="SAM" id="SignalP"/>
    </source>
</evidence>
<keyword evidence="9" id="KW-0449">Lipoprotein</keyword>
<evidence type="ECO:0000256" key="10">
    <source>
        <dbReference type="RuleBase" id="RU003500"/>
    </source>
</evidence>
<dbReference type="Proteomes" id="UP000694865">
    <property type="component" value="Unplaced"/>
</dbReference>
<evidence type="ECO:0000313" key="13">
    <source>
        <dbReference type="Proteomes" id="UP000694865"/>
    </source>
</evidence>
<dbReference type="PRINTS" id="PR01349">
    <property type="entry name" value="WNTPROTEIN"/>
</dbReference>
<dbReference type="KEGG" id="sko:100313542"/>
<dbReference type="InterPro" id="IPR043158">
    <property type="entry name" value="Wnt_C"/>
</dbReference>
<dbReference type="EMBL" id="GU076159">
    <property type="protein sequence ID" value="ACY92688.1"/>
    <property type="molecule type" value="mRNA"/>
</dbReference>
<dbReference type="FunFam" id="3.30.2460.20:FF:000001">
    <property type="entry name" value="Wnt homolog"/>
    <property type="match status" value="1"/>
</dbReference>
<feature type="chain" id="PRO_5003024298" description="Protein Wnt" evidence="11 14">
    <location>
        <begin position="21"/>
        <end position="365"/>
    </location>
</feature>
<feature type="signal peptide" evidence="11 14">
    <location>
        <begin position="1"/>
        <end position="20"/>
    </location>
</feature>